<gene>
    <name evidence="1" type="ORF">PS862_01347</name>
</gene>
<proteinExistence type="predicted"/>
<dbReference type="Proteomes" id="UP000385207">
    <property type="component" value="Unassembled WGS sequence"/>
</dbReference>
<sequence>MTHTQVSSDSMIIPYTDHADAASTLTDIRQRQTDALFSLQELHQKHNSLLPLHRQENRFQLNKRSFIDANPLPTGKANFYRGNAIMLMKLSNQLILHR</sequence>
<dbReference type="EMBL" id="CABVII010000004">
    <property type="protein sequence ID" value="VVO71216.1"/>
    <property type="molecule type" value="Genomic_DNA"/>
</dbReference>
<dbReference type="AlphaFoldDB" id="A0A5E7I5V4"/>
<organism evidence="1 2">
    <name type="scientific">Pseudomonas fluorescens</name>
    <dbReference type="NCBI Taxonomy" id="294"/>
    <lineage>
        <taxon>Bacteria</taxon>
        <taxon>Pseudomonadati</taxon>
        <taxon>Pseudomonadota</taxon>
        <taxon>Gammaproteobacteria</taxon>
        <taxon>Pseudomonadales</taxon>
        <taxon>Pseudomonadaceae</taxon>
        <taxon>Pseudomonas</taxon>
    </lineage>
</organism>
<evidence type="ECO:0000313" key="1">
    <source>
        <dbReference type="EMBL" id="VVO71216.1"/>
    </source>
</evidence>
<name>A0A5E7I5V4_PSEFL</name>
<accession>A0A5E7I5V4</accession>
<reference evidence="1 2" key="1">
    <citation type="submission" date="2019-09" db="EMBL/GenBank/DDBJ databases">
        <authorList>
            <person name="Chandra G."/>
            <person name="Truman W A."/>
        </authorList>
    </citation>
    <scope>NUCLEOTIDE SEQUENCE [LARGE SCALE GENOMIC DNA]</scope>
    <source>
        <strain evidence="1">PS862</strain>
    </source>
</reference>
<evidence type="ECO:0000313" key="2">
    <source>
        <dbReference type="Proteomes" id="UP000385207"/>
    </source>
</evidence>
<protein>
    <submittedName>
        <fullName evidence="1">Uncharacterized protein</fullName>
    </submittedName>
</protein>